<proteinExistence type="predicted"/>
<feature type="region of interest" description="Disordered" evidence="1">
    <location>
        <begin position="249"/>
        <end position="310"/>
    </location>
</feature>
<feature type="compositionally biased region" description="Low complexity" evidence="1">
    <location>
        <begin position="261"/>
        <end position="275"/>
    </location>
</feature>
<feature type="compositionally biased region" description="Basic residues" evidence="1">
    <location>
        <begin position="250"/>
        <end position="260"/>
    </location>
</feature>
<feature type="region of interest" description="Disordered" evidence="1">
    <location>
        <begin position="21"/>
        <end position="95"/>
    </location>
</feature>
<reference evidence="2 3" key="1">
    <citation type="submission" date="2016-07" db="EMBL/GenBank/DDBJ databases">
        <title>Pervasive Adenine N6-methylation of Active Genes in Fungi.</title>
        <authorList>
            <consortium name="DOE Joint Genome Institute"/>
            <person name="Mondo S.J."/>
            <person name="Dannebaum R.O."/>
            <person name="Kuo R.C."/>
            <person name="Labutti K."/>
            <person name="Haridas S."/>
            <person name="Kuo A."/>
            <person name="Salamov A."/>
            <person name="Ahrendt S.R."/>
            <person name="Lipzen A."/>
            <person name="Sullivan W."/>
            <person name="Andreopoulos W.B."/>
            <person name="Clum A."/>
            <person name="Lindquist E."/>
            <person name="Daum C."/>
            <person name="Ramamoorthy G.K."/>
            <person name="Gryganskyi A."/>
            <person name="Culley D."/>
            <person name="Magnuson J.K."/>
            <person name="James T.Y."/>
            <person name="O'Malley M.A."/>
            <person name="Stajich J.E."/>
            <person name="Spatafora J.W."/>
            <person name="Visel A."/>
            <person name="Grigoriev I.V."/>
        </authorList>
    </citation>
    <scope>NUCLEOTIDE SEQUENCE [LARGE SCALE GENOMIC DNA]</scope>
    <source>
        <strain evidence="2 3">CBS 115471</strain>
    </source>
</reference>
<organism evidence="2 3">
    <name type="scientific">Clohesyomyces aquaticus</name>
    <dbReference type="NCBI Taxonomy" id="1231657"/>
    <lineage>
        <taxon>Eukaryota</taxon>
        <taxon>Fungi</taxon>
        <taxon>Dikarya</taxon>
        <taxon>Ascomycota</taxon>
        <taxon>Pezizomycotina</taxon>
        <taxon>Dothideomycetes</taxon>
        <taxon>Pleosporomycetidae</taxon>
        <taxon>Pleosporales</taxon>
        <taxon>Lindgomycetaceae</taxon>
        <taxon>Clohesyomyces</taxon>
    </lineage>
</organism>
<gene>
    <name evidence="2" type="ORF">BCR34DRAFT_660077</name>
</gene>
<dbReference type="EMBL" id="MCFA01000005">
    <property type="protein sequence ID" value="ORY18725.1"/>
    <property type="molecule type" value="Genomic_DNA"/>
</dbReference>
<dbReference type="AlphaFoldDB" id="A0A1Y2A9L7"/>
<evidence type="ECO:0000256" key="1">
    <source>
        <dbReference type="SAM" id="MobiDB-lite"/>
    </source>
</evidence>
<accession>A0A1Y2A9L7</accession>
<name>A0A1Y2A9L7_9PLEO</name>
<feature type="compositionally biased region" description="Basic and acidic residues" evidence="1">
    <location>
        <begin position="49"/>
        <end position="61"/>
    </location>
</feature>
<protein>
    <submittedName>
        <fullName evidence="2">Uncharacterized protein</fullName>
    </submittedName>
</protein>
<keyword evidence="3" id="KW-1185">Reference proteome</keyword>
<evidence type="ECO:0000313" key="2">
    <source>
        <dbReference type="EMBL" id="ORY18725.1"/>
    </source>
</evidence>
<sequence length="331" mass="36709">MQDQPTWDEVRLNHKGKLIVVRHRGEDPREARRKRPRHSTIQPPAGSGRIREAAGDSKEHPPSYSSLFGIPTGNLEDLGRTMSTPAGEGRWSDDDDFRTARALSMSAAETSKYPLPYEGHNDFDKHASGSDFKPVWDSEVEELERAVLLSTLKARASSAYTTNYTHLATPRTSFSSTGTSVLFSGKYPPRGEVEPPFEESIDNDNIEIHELPVYGSRSSVTSGPYELPATHRTVANKTSRAVSELAIKSVGRRSKKRSTHRTSSSDRPLLASSRMRSSRSTKESDTNPPVVEGLRTYDRSRSVHGANDGFRPYQRSLYELLAHGSCAPNQA</sequence>
<comment type="caution">
    <text evidence="2">The sequence shown here is derived from an EMBL/GenBank/DDBJ whole genome shotgun (WGS) entry which is preliminary data.</text>
</comment>
<dbReference type="Proteomes" id="UP000193144">
    <property type="component" value="Unassembled WGS sequence"/>
</dbReference>
<evidence type="ECO:0000313" key="3">
    <source>
        <dbReference type="Proteomes" id="UP000193144"/>
    </source>
</evidence>